<dbReference type="RefSeq" id="WP_132435412.1">
    <property type="nucleotide sequence ID" value="NZ_SLWK01000019.1"/>
</dbReference>
<keyword evidence="6" id="KW-0408">Iron</keyword>
<keyword evidence="5 10" id="KW-0067">ATP-binding</keyword>
<dbReference type="Pfam" id="PF00005">
    <property type="entry name" value="ABC_tran"/>
    <property type="match status" value="1"/>
</dbReference>
<dbReference type="Gene3D" id="3.40.50.300">
    <property type="entry name" value="P-loop containing nucleotide triphosphate hydrolases"/>
    <property type="match status" value="1"/>
</dbReference>
<feature type="domain" description="ABC transporter" evidence="9">
    <location>
        <begin position="5"/>
        <end position="239"/>
    </location>
</feature>
<evidence type="ECO:0000256" key="7">
    <source>
        <dbReference type="ARBA" id="ARBA00023065"/>
    </source>
</evidence>
<dbReference type="PROSITE" id="PS50893">
    <property type="entry name" value="ABC_TRANSPORTER_2"/>
    <property type="match status" value="1"/>
</dbReference>
<dbReference type="InterPro" id="IPR017871">
    <property type="entry name" value="ABC_transporter-like_CS"/>
</dbReference>
<reference evidence="10 11" key="1">
    <citation type="submission" date="2019-03" db="EMBL/GenBank/DDBJ databases">
        <title>Genomic Encyclopedia of Type Strains, Phase IV (KMG-IV): sequencing the most valuable type-strain genomes for metagenomic binning, comparative biology and taxonomic classification.</title>
        <authorList>
            <person name="Goeker M."/>
        </authorList>
    </citation>
    <scope>NUCLEOTIDE SEQUENCE [LARGE SCALE GENOMIC DNA]</scope>
    <source>
        <strain evidence="10 11">DSM 24179</strain>
    </source>
</reference>
<evidence type="ECO:0000259" key="9">
    <source>
        <dbReference type="PROSITE" id="PS50893"/>
    </source>
</evidence>
<dbReference type="SUPFAM" id="SSF50331">
    <property type="entry name" value="MOP-like"/>
    <property type="match status" value="1"/>
</dbReference>
<dbReference type="Gene3D" id="2.40.50.100">
    <property type="match status" value="1"/>
</dbReference>
<dbReference type="OrthoDB" id="1114670at2"/>
<dbReference type="GO" id="GO:0015408">
    <property type="term" value="F:ABC-type ferric iron transporter activity"/>
    <property type="evidence" value="ECO:0007669"/>
    <property type="project" value="InterPro"/>
</dbReference>
<dbReference type="SUPFAM" id="SSF52540">
    <property type="entry name" value="P-loop containing nucleoside triphosphate hydrolases"/>
    <property type="match status" value="1"/>
</dbReference>
<keyword evidence="8" id="KW-0472">Membrane</keyword>
<dbReference type="PANTHER" id="PTHR42781:SF4">
    <property type="entry name" value="SPERMIDINE_PUTRESCINE IMPORT ATP-BINDING PROTEIN POTA"/>
    <property type="match status" value="1"/>
</dbReference>
<organism evidence="10 11">
    <name type="scientific">Natronoflexus pectinivorans</name>
    <dbReference type="NCBI Taxonomy" id="682526"/>
    <lineage>
        <taxon>Bacteria</taxon>
        <taxon>Pseudomonadati</taxon>
        <taxon>Bacteroidota</taxon>
        <taxon>Bacteroidia</taxon>
        <taxon>Marinilabiliales</taxon>
        <taxon>Marinilabiliaceae</taxon>
        <taxon>Natronoflexus</taxon>
    </lineage>
</organism>
<evidence type="ECO:0000256" key="6">
    <source>
        <dbReference type="ARBA" id="ARBA00023004"/>
    </source>
</evidence>
<keyword evidence="4" id="KW-0547">Nucleotide-binding</keyword>
<evidence type="ECO:0000256" key="3">
    <source>
        <dbReference type="ARBA" id="ARBA00022496"/>
    </source>
</evidence>
<dbReference type="GO" id="GO:0016020">
    <property type="term" value="C:membrane"/>
    <property type="evidence" value="ECO:0007669"/>
    <property type="project" value="InterPro"/>
</dbReference>
<keyword evidence="2" id="KW-1003">Cell membrane</keyword>
<evidence type="ECO:0000313" key="11">
    <source>
        <dbReference type="Proteomes" id="UP000295221"/>
    </source>
</evidence>
<dbReference type="PROSITE" id="PS00211">
    <property type="entry name" value="ABC_TRANSPORTER_1"/>
    <property type="match status" value="1"/>
</dbReference>
<gene>
    <name evidence="10" type="ORF">EV194_11956</name>
</gene>
<keyword evidence="1" id="KW-0813">Transport</keyword>
<name>A0A4R2G8I0_9BACT</name>
<evidence type="ECO:0000256" key="1">
    <source>
        <dbReference type="ARBA" id="ARBA00022448"/>
    </source>
</evidence>
<dbReference type="InterPro" id="IPR015853">
    <property type="entry name" value="ABC_transpr_FbpC"/>
</dbReference>
<evidence type="ECO:0000256" key="8">
    <source>
        <dbReference type="ARBA" id="ARBA00023136"/>
    </source>
</evidence>
<sequence length="354" mass="39416">MSIILSAKNLTKTYPGNKYRSLINFNLNVEKGQITALLGESGCGKTTALRIIAGFESAEKGEVIINNRVMANDRLFTEPNDRGVGIVFQDYALFPHKTVWKNIVFGLNKLSKSEQQSVAEKVLSLTGLKGYEQRYPHQLSGGQRQRVALARALAPNPGVLLMDEPFSNIDSMKKNQIREEIREILKAAGTTVVFVTHDTKDVLAIADRVAVMKEGVLMQEGTPKEIFNHPANEYIAHFFGKTNVFQGNADENGKVASEIGVFNLPEGKDFGENVSISVRPNSFLVHTTERRGTVQVLVKKRIFMGEYTELICSIQSGSEAGMDLFVHVSSDFQATNDHLWLEVEEKNAWLMDLH</sequence>
<protein>
    <submittedName>
        <fullName evidence="10">Iron(III) transport system ATP-binding protein</fullName>
    </submittedName>
</protein>
<dbReference type="SMART" id="SM00382">
    <property type="entry name" value="AAA"/>
    <property type="match status" value="1"/>
</dbReference>
<dbReference type="AlphaFoldDB" id="A0A4R2G8I0"/>
<dbReference type="InterPro" id="IPR003593">
    <property type="entry name" value="AAA+_ATPase"/>
</dbReference>
<dbReference type="EMBL" id="SLWK01000019">
    <property type="protein sequence ID" value="TCO04066.1"/>
    <property type="molecule type" value="Genomic_DNA"/>
</dbReference>
<dbReference type="Proteomes" id="UP000295221">
    <property type="component" value="Unassembled WGS sequence"/>
</dbReference>
<dbReference type="InterPro" id="IPR008995">
    <property type="entry name" value="Mo/tungstate-bd_C_term_dom"/>
</dbReference>
<dbReference type="GO" id="GO:0016887">
    <property type="term" value="F:ATP hydrolysis activity"/>
    <property type="evidence" value="ECO:0007669"/>
    <property type="project" value="InterPro"/>
</dbReference>
<keyword evidence="7" id="KW-0406">Ion transport</keyword>
<dbReference type="PANTHER" id="PTHR42781">
    <property type="entry name" value="SPERMIDINE/PUTRESCINE IMPORT ATP-BINDING PROTEIN POTA"/>
    <property type="match status" value="1"/>
</dbReference>
<evidence type="ECO:0000256" key="2">
    <source>
        <dbReference type="ARBA" id="ARBA00022475"/>
    </source>
</evidence>
<dbReference type="GO" id="GO:0005524">
    <property type="term" value="F:ATP binding"/>
    <property type="evidence" value="ECO:0007669"/>
    <property type="project" value="UniProtKB-KW"/>
</dbReference>
<accession>A0A4R2G8I0</accession>
<evidence type="ECO:0000256" key="4">
    <source>
        <dbReference type="ARBA" id="ARBA00022741"/>
    </source>
</evidence>
<comment type="caution">
    <text evidence="10">The sequence shown here is derived from an EMBL/GenBank/DDBJ whole genome shotgun (WGS) entry which is preliminary data.</text>
</comment>
<dbReference type="InterPro" id="IPR003439">
    <property type="entry name" value="ABC_transporter-like_ATP-bd"/>
</dbReference>
<keyword evidence="3" id="KW-0410">Iron transport</keyword>
<dbReference type="FunFam" id="3.40.50.300:FF:000425">
    <property type="entry name" value="Probable ABC transporter, ATP-binding subunit"/>
    <property type="match status" value="1"/>
</dbReference>
<evidence type="ECO:0000313" key="10">
    <source>
        <dbReference type="EMBL" id="TCO04066.1"/>
    </source>
</evidence>
<evidence type="ECO:0000256" key="5">
    <source>
        <dbReference type="ARBA" id="ARBA00022840"/>
    </source>
</evidence>
<dbReference type="GO" id="GO:0015697">
    <property type="term" value="P:quaternary ammonium group transport"/>
    <property type="evidence" value="ECO:0007669"/>
    <property type="project" value="UniProtKB-ARBA"/>
</dbReference>
<dbReference type="InterPro" id="IPR050093">
    <property type="entry name" value="ABC_SmlMolc_Importer"/>
</dbReference>
<dbReference type="InterPro" id="IPR027417">
    <property type="entry name" value="P-loop_NTPase"/>
</dbReference>
<proteinExistence type="predicted"/>
<keyword evidence="11" id="KW-1185">Reference proteome</keyword>
<dbReference type="CDD" id="cd03259">
    <property type="entry name" value="ABC_Carb_Solutes_like"/>
    <property type="match status" value="1"/>
</dbReference>